<dbReference type="Ensembl" id="ENSNNAT00000023244.1">
    <property type="protein sequence ID" value="ENSNNAP00000022177.1"/>
    <property type="gene ID" value="ENSNNAG00000014627.1"/>
</dbReference>
<evidence type="ECO:0000256" key="2">
    <source>
        <dbReference type="ARBA" id="ARBA00022737"/>
    </source>
</evidence>
<evidence type="ECO:0000313" key="6">
    <source>
        <dbReference type="Proteomes" id="UP000694559"/>
    </source>
</evidence>
<dbReference type="Pfam" id="PF00168">
    <property type="entry name" value="C2"/>
    <property type="match status" value="1"/>
</dbReference>
<dbReference type="GO" id="GO:0005886">
    <property type="term" value="C:plasma membrane"/>
    <property type="evidence" value="ECO:0007669"/>
    <property type="project" value="TreeGrafter"/>
</dbReference>
<dbReference type="InterPro" id="IPR000008">
    <property type="entry name" value="C2_dom"/>
</dbReference>
<dbReference type="FunFam" id="2.60.40.150:FF:000006">
    <property type="entry name" value="Synaptotagmin-like 5, isoform CRA_a"/>
    <property type="match status" value="1"/>
</dbReference>
<dbReference type="SMART" id="SM00239">
    <property type="entry name" value="C2"/>
    <property type="match status" value="1"/>
</dbReference>
<dbReference type="SUPFAM" id="SSF49562">
    <property type="entry name" value="C2 domain (Calcium/lipid-binding domain, CaLB)"/>
    <property type="match status" value="1"/>
</dbReference>
<dbReference type="GO" id="GO:0070382">
    <property type="term" value="C:exocytic vesicle"/>
    <property type="evidence" value="ECO:0007669"/>
    <property type="project" value="TreeGrafter"/>
</dbReference>
<dbReference type="CDD" id="cd08521">
    <property type="entry name" value="C2A_SLP"/>
    <property type="match status" value="1"/>
</dbReference>
<dbReference type="Gene3D" id="2.60.40.150">
    <property type="entry name" value="C2 domain"/>
    <property type="match status" value="1"/>
</dbReference>
<dbReference type="GeneTree" id="ENSGT00940000160610"/>
<dbReference type="InterPro" id="IPR035892">
    <property type="entry name" value="C2_domain_sf"/>
</dbReference>
<dbReference type="PROSITE" id="PS50004">
    <property type="entry name" value="C2"/>
    <property type="match status" value="1"/>
</dbReference>
<dbReference type="GO" id="GO:0006887">
    <property type="term" value="P:exocytosis"/>
    <property type="evidence" value="ECO:0007669"/>
    <property type="project" value="TreeGrafter"/>
</dbReference>
<evidence type="ECO:0000259" key="4">
    <source>
        <dbReference type="PROSITE" id="PS50004"/>
    </source>
</evidence>
<evidence type="ECO:0000256" key="3">
    <source>
        <dbReference type="ARBA" id="ARBA00023136"/>
    </source>
</evidence>
<keyword evidence="3" id="KW-0472">Membrane</keyword>
<dbReference type="Proteomes" id="UP000694559">
    <property type="component" value="Unplaced"/>
</dbReference>
<comment type="subcellular location">
    <subcellularLocation>
        <location evidence="1">Membrane</location>
    </subcellularLocation>
</comment>
<protein>
    <recommendedName>
        <fullName evidence="4">C2 domain-containing protein</fullName>
    </recommendedName>
</protein>
<organism evidence="5 6">
    <name type="scientific">Naja naja</name>
    <name type="common">Indian cobra</name>
    <dbReference type="NCBI Taxonomy" id="35670"/>
    <lineage>
        <taxon>Eukaryota</taxon>
        <taxon>Metazoa</taxon>
        <taxon>Chordata</taxon>
        <taxon>Craniata</taxon>
        <taxon>Vertebrata</taxon>
        <taxon>Euteleostomi</taxon>
        <taxon>Lepidosauria</taxon>
        <taxon>Squamata</taxon>
        <taxon>Bifurcata</taxon>
        <taxon>Unidentata</taxon>
        <taxon>Episquamata</taxon>
        <taxon>Toxicofera</taxon>
        <taxon>Serpentes</taxon>
        <taxon>Colubroidea</taxon>
        <taxon>Elapidae</taxon>
        <taxon>Elapinae</taxon>
        <taxon>Naja</taxon>
    </lineage>
</organism>
<accession>A0A8C6Y1I1</accession>
<dbReference type="AlphaFoldDB" id="A0A8C6Y1I1"/>
<evidence type="ECO:0000256" key="1">
    <source>
        <dbReference type="ARBA" id="ARBA00004370"/>
    </source>
</evidence>
<dbReference type="OMA" id="FEDDHEN"/>
<dbReference type="OrthoDB" id="195679at2759"/>
<reference evidence="5" key="1">
    <citation type="submission" date="2025-08" db="UniProtKB">
        <authorList>
            <consortium name="Ensembl"/>
        </authorList>
    </citation>
    <scope>IDENTIFICATION</scope>
</reference>
<dbReference type="GO" id="GO:0042043">
    <property type="term" value="F:neurexin family protein binding"/>
    <property type="evidence" value="ECO:0007669"/>
    <property type="project" value="TreeGrafter"/>
</dbReference>
<reference evidence="5" key="2">
    <citation type="submission" date="2025-09" db="UniProtKB">
        <authorList>
            <consortium name="Ensembl"/>
        </authorList>
    </citation>
    <scope>IDENTIFICATION</scope>
</reference>
<keyword evidence="6" id="KW-1185">Reference proteome</keyword>
<dbReference type="PANTHER" id="PTHR45716">
    <property type="entry name" value="BITESIZE, ISOFORM I"/>
    <property type="match status" value="1"/>
</dbReference>
<sequence>ISKRGCVSMYGDGLDNNNIYVKTYLLPDKSPQNKRKTSVKKNTLNPTFQEILKYNIEYSQLQTRQLQISVWHAGIFRHPVFLGEVVIDFESWDFENYSAQSFKWYQLKAKVI</sequence>
<name>A0A8C6Y1I1_NAJNA</name>
<keyword evidence="2" id="KW-0677">Repeat</keyword>
<feature type="domain" description="C2" evidence="4">
    <location>
        <begin position="1"/>
        <end position="105"/>
    </location>
</feature>
<dbReference type="PANTHER" id="PTHR45716:SF1">
    <property type="entry name" value="SYNAPTOTAGMIN-LIKE PROTEIN 3"/>
    <property type="match status" value="1"/>
</dbReference>
<evidence type="ECO:0000313" key="5">
    <source>
        <dbReference type="Ensembl" id="ENSNNAP00000022177.1"/>
    </source>
</evidence>
<proteinExistence type="predicted"/>